<keyword evidence="1" id="KW-0732">Signal</keyword>
<evidence type="ECO:0000313" key="4">
    <source>
        <dbReference type="Proteomes" id="UP001161325"/>
    </source>
</evidence>
<feature type="domain" description="Endonuclease/exonuclease/phosphatase" evidence="2">
    <location>
        <begin position="56"/>
        <end position="264"/>
    </location>
</feature>
<comment type="caution">
    <text evidence="3">The sequence shown here is derived from an EMBL/GenBank/DDBJ whole genome shotgun (WGS) entry which is preliminary data.</text>
</comment>
<gene>
    <name evidence="3" type="ORF">rosag_00450</name>
</gene>
<evidence type="ECO:0000313" key="3">
    <source>
        <dbReference type="EMBL" id="GLC23532.1"/>
    </source>
</evidence>
<dbReference type="GO" id="GO:0006506">
    <property type="term" value="P:GPI anchor biosynthetic process"/>
    <property type="evidence" value="ECO:0007669"/>
    <property type="project" value="TreeGrafter"/>
</dbReference>
<evidence type="ECO:0000259" key="2">
    <source>
        <dbReference type="Pfam" id="PF03372"/>
    </source>
</evidence>
<dbReference type="PANTHER" id="PTHR14859:SF1">
    <property type="entry name" value="PGAP2-INTERACTING PROTEIN"/>
    <property type="match status" value="1"/>
</dbReference>
<dbReference type="PROSITE" id="PS51257">
    <property type="entry name" value="PROKAR_LIPOPROTEIN"/>
    <property type="match status" value="1"/>
</dbReference>
<dbReference type="InterPro" id="IPR036691">
    <property type="entry name" value="Endo/exonu/phosph_ase_sf"/>
</dbReference>
<name>A0AA37V1C0_9BACT</name>
<dbReference type="Gene3D" id="3.60.10.10">
    <property type="entry name" value="Endonuclease/exonuclease/phosphatase"/>
    <property type="match status" value="1"/>
</dbReference>
<feature type="signal peptide" evidence="1">
    <location>
        <begin position="1"/>
        <end position="20"/>
    </location>
</feature>
<dbReference type="GO" id="GO:0003824">
    <property type="term" value="F:catalytic activity"/>
    <property type="evidence" value="ECO:0007669"/>
    <property type="project" value="InterPro"/>
</dbReference>
<sequence>MTARGRTALLLPLLLTVALAGCRTGRNYADPDATRAAGARAMSDTTRGAPDTLRVVSFNIAFARRLDAAIALLATHPALRGADVVLLQEMTGDATRRVARALDLHWVYYPAIHHTRARQDFGNAVLSRWPIVEDARLVLPHPSRYAGTQRIATAATIRVGDTLVRVYSTHLGTPLDVGARSRRAQMRAILADAARHPRVILGGDLNDGAVGRVARDAGYAWPTERGPRTTRFGRWDHVFLRGLASPARDAAGTVGREARGISDHVPVWARAVLR</sequence>
<reference evidence="3" key="1">
    <citation type="submission" date="2022-08" db="EMBL/GenBank/DDBJ databases">
        <title>Draft genome sequencing of Roseisolibacter agri AW1220.</title>
        <authorList>
            <person name="Tobiishi Y."/>
            <person name="Tonouchi A."/>
        </authorList>
    </citation>
    <scope>NUCLEOTIDE SEQUENCE</scope>
    <source>
        <strain evidence="3">AW1220</strain>
    </source>
</reference>
<organism evidence="3 4">
    <name type="scientific">Roseisolibacter agri</name>
    <dbReference type="NCBI Taxonomy" id="2014610"/>
    <lineage>
        <taxon>Bacteria</taxon>
        <taxon>Pseudomonadati</taxon>
        <taxon>Gemmatimonadota</taxon>
        <taxon>Gemmatimonadia</taxon>
        <taxon>Gemmatimonadales</taxon>
        <taxon>Gemmatimonadaceae</taxon>
        <taxon>Roseisolibacter</taxon>
    </lineage>
</organism>
<evidence type="ECO:0000256" key="1">
    <source>
        <dbReference type="SAM" id="SignalP"/>
    </source>
</evidence>
<dbReference type="EMBL" id="BRXS01000001">
    <property type="protein sequence ID" value="GLC23532.1"/>
    <property type="molecule type" value="Genomic_DNA"/>
</dbReference>
<dbReference type="Proteomes" id="UP001161325">
    <property type="component" value="Unassembled WGS sequence"/>
</dbReference>
<keyword evidence="4" id="KW-1185">Reference proteome</keyword>
<dbReference type="AlphaFoldDB" id="A0AA37V1C0"/>
<dbReference type="SUPFAM" id="SSF56219">
    <property type="entry name" value="DNase I-like"/>
    <property type="match status" value="1"/>
</dbReference>
<dbReference type="PANTHER" id="PTHR14859">
    <property type="entry name" value="CALCOFLUOR WHITE HYPERSENSITIVE PROTEIN PRECURSOR"/>
    <property type="match status" value="1"/>
</dbReference>
<dbReference type="GO" id="GO:0016020">
    <property type="term" value="C:membrane"/>
    <property type="evidence" value="ECO:0007669"/>
    <property type="project" value="GOC"/>
</dbReference>
<proteinExistence type="predicted"/>
<dbReference type="Pfam" id="PF03372">
    <property type="entry name" value="Exo_endo_phos"/>
    <property type="match status" value="1"/>
</dbReference>
<protein>
    <recommendedName>
        <fullName evidence="2">Endonuclease/exonuclease/phosphatase domain-containing protein</fullName>
    </recommendedName>
</protein>
<dbReference type="InterPro" id="IPR051916">
    <property type="entry name" value="GPI-anchor_lipid_remodeler"/>
</dbReference>
<feature type="chain" id="PRO_5041267948" description="Endonuclease/exonuclease/phosphatase domain-containing protein" evidence="1">
    <location>
        <begin position="21"/>
        <end position="274"/>
    </location>
</feature>
<dbReference type="InterPro" id="IPR005135">
    <property type="entry name" value="Endo/exonuclease/phosphatase"/>
</dbReference>
<dbReference type="RefSeq" id="WP_284347968.1">
    <property type="nucleotide sequence ID" value="NZ_BRXS01000001.1"/>
</dbReference>
<accession>A0AA37V1C0</accession>